<name>A0A2P5F5B9_TREOI</name>
<organism evidence="2 3">
    <name type="scientific">Trema orientale</name>
    <name type="common">Charcoal tree</name>
    <name type="synonym">Celtis orientalis</name>
    <dbReference type="NCBI Taxonomy" id="63057"/>
    <lineage>
        <taxon>Eukaryota</taxon>
        <taxon>Viridiplantae</taxon>
        <taxon>Streptophyta</taxon>
        <taxon>Embryophyta</taxon>
        <taxon>Tracheophyta</taxon>
        <taxon>Spermatophyta</taxon>
        <taxon>Magnoliopsida</taxon>
        <taxon>eudicotyledons</taxon>
        <taxon>Gunneridae</taxon>
        <taxon>Pentapetalae</taxon>
        <taxon>rosids</taxon>
        <taxon>fabids</taxon>
        <taxon>Rosales</taxon>
        <taxon>Cannabaceae</taxon>
        <taxon>Trema</taxon>
    </lineage>
</organism>
<evidence type="ECO:0000313" key="2">
    <source>
        <dbReference type="EMBL" id="PON92980.1"/>
    </source>
</evidence>
<dbReference type="AlphaFoldDB" id="A0A2P5F5B9"/>
<evidence type="ECO:0000313" key="3">
    <source>
        <dbReference type="Proteomes" id="UP000237000"/>
    </source>
</evidence>
<keyword evidence="3" id="KW-1185">Reference proteome</keyword>
<protein>
    <submittedName>
        <fullName evidence="2">Uncharacterized protein</fullName>
    </submittedName>
</protein>
<reference evidence="3" key="1">
    <citation type="submission" date="2016-06" db="EMBL/GenBank/DDBJ databases">
        <title>Parallel loss of symbiosis genes in relatives of nitrogen-fixing non-legume Parasponia.</title>
        <authorList>
            <person name="Van Velzen R."/>
            <person name="Holmer R."/>
            <person name="Bu F."/>
            <person name="Rutten L."/>
            <person name="Van Zeijl A."/>
            <person name="Liu W."/>
            <person name="Santuari L."/>
            <person name="Cao Q."/>
            <person name="Sharma T."/>
            <person name="Shen D."/>
            <person name="Roswanjaya Y."/>
            <person name="Wardhani T."/>
            <person name="Kalhor M.S."/>
            <person name="Jansen J."/>
            <person name="Van den Hoogen J."/>
            <person name="Gungor B."/>
            <person name="Hartog M."/>
            <person name="Hontelez J."/>
            <person name="Verver J."/>
            <person name="Yang W.-C."/>
            <person name="Schijlen E."/>
            <person name="Repin R."/>
            <person name="Schilthuizen M."/>
            <person name="Schranz E."/>
            <person name="Heidstra R."/>
            <person name="Miyata K."/>
            <person name="Fedorova E."/>
            <person name="Kohlen W."/>
            <person name="Bisseling T."/>
            <person name="Smit S."/>
            <person name="Geurts R."/>
        </authorList>
    </citation>
    <scope>NUCLEOTIDE SEQUENCE [LARGE SCALE GENOMIC DNA]</scope>
    <source>
        <strain evidence="3">cv. RG33-2</strain>
    </source>
</reference>
<feature type="compositionally biased region" description="Basic and acidic residues" evidence="1">
    <location>
        <begin position="1"/>
        <end position="13"/>
    </location>
</feature>
<proteinExistence type="predicted"/>
<dbReference type="Proteomes" id="UP000237000">
    <property type="component" value="Unassembled WGS sequence"/>
</dbReference>
<accession>A0A2P5F5B9</accession>
<comment type="caution">
    <text evidence="2">The sequence shown here is derived from an EMBL/GenBank/DDBJ whole genome shotgun (WGS) entry which is preliminary data.</text>
</comment>
<feature type="region of interest" description="Disordered" evidence="1">
    <location>
        <begin position="1"/>
        <end position="41"/>
    </location>
</feature>
<sequence>MQNFRYEKKDRYSRTNKSLPQNQNFLTQKLTKPKRKNQILI</sequence>
<feature type="compositionally biased region" description="Polar residues" evidence="1">
    <location>
        <begin position="15"/>
        <end position="30"/>
    </location>
</feature>
<feature type="compositionally biased region" description="Basic residues" evidence="1">
    <location>
        <begin position="31"/>
        <end position="41"/>
    </location>
</feature>
<evidence type="ECO:0000256" key="1">
    <source>
        <dbReference type="SAM" id="MobiDB-lite"/>
    </source>
</evidence>
<dbReference type="EMBL" id="JXTC01000061">
    <property type="protein sequence ID" value="PON92980.1"/>
    <property type="molecule type" value="Genomic_DNA"/>
</dbReference>
<dbReference type="InParanoid" id="A0A2P5F5B9"/>
<gene>
    <name evidence="2" type="ORF">TorRG33x02_112590</name>
</gene>